<evidence type="ECO:0000313" key="1">
    <source>
        <dbReference type="EMBL" id="GFH55769.1"/>
    </source>
</evidence>
<dbReference type="Proteomes" id="UP001054902">
    <property type="component" value="Unassembled WGS sequence"/>
</dbReference>
<comment type="caution">
    <text evidence="1">The sequence shown here is derived from an EMBL/GenBank/DDBJ whole genome shotgun (WGS) entry which is preliminary data.</text>
</comment>
<gene>
    <name evidence="1" type="ORF">CTEN210_12245</name>
</gene>
<proteinExistence type="predicted"/>
<keyword evidence="2" id="KW-1185">Reference proteome</keyword>
<dbReference type="PANTHER" id="PTHR42044:SF2">
    <property type="entry name" value="DUF676 DOMAIN-CONTAINING PROTEIN"/>
    <property type="match status" value="1"/>
</dbReference>
<protein>
    <submittedName>
        <fullName evidence="1">Uncharacterized protein</fullName>
    </submittedName>
</protein>
<evidence type="ECO:0000313" key="2">
    <source>
        <dbReference type="Proteomes" id="UP001054902"/>
    </source>
</evidence>
<dbReference type="PANTHER" id="PTHR42044">
    <property type="entry name" value="DUF676 DOMAIN-CONTAINING PROTEIN-RELATED"/>
    <property type="match status" value="1"/>
</dbReference>
<organism evidence="1 2">
    <name type="scientific">Chaetoceros tenuissimus</name>
    <dbReference type="NCBI Taxonomy" id="426638"/>
    <lineage>
        <taxon>Eukaryota</taxon>
        <taxon>Sar</taxon>
        <taxon>Stramenopiles</taxon>
        <taxon>Ochrophyta</taxon>
        <taxon>Bacillariophyta</taxon>
        <taxon>Coscinodiscophyceae</taxon>
        <taxon>Chaetocerotophycidae</taxon>
        <taxon>Chaetocerotales</taxon>
        <taxon>Chaetocerotaceae</taxon>
        <taxon>Chaetoceros</taxon>
    </lineage>
</organism>
<reference evidence="1 2" key="1">
    <citation type="journal article" date="2021" name="Sci. Rep.">
        <title>The genome of the diatom Chaetoceros tenuissimus carries an ancient integrated fragment of an extant virus.</title>
        <authorList>
            <person name="Hongo Y."/>
            <person name="Kimura K."/>
            <person name="Takaki Y."/>
            <person name="Yoshida Y."/>
            <person name="Baba S."/>
            <person name="Kobayashi G."/>
            <person name="Nagasaki K."/>
            <person name="Hano T."/>
            <person name="Tomaru Y."/>
        </authorList>
    </citation>
    <scope>NUCLEOTIDE SEQUENCE [LARGE SCALE GENOMIC DNA]</scope>
    <source>
        <strain evidence="1 2">NIES-3715</strain>
    </source>
</reference>
<sequence>MRELFGQPFKLMHNPTDGPVLDIMECMIGKTGLLKHGTTKPREELRNGLLKEMKNGNYKKIVLVAHSQGTIITGNVVADLSDAATNNVDDFSWFLKDSIWFDKGYNENAARELKETLEKFEVYLFAGCAHHVDGAYVNRLECLSNRGDLVAILGHLFPNFLKPLWKNTWCNGIVYKNIESYTEKSSWGHLLLSHYLGQFEEGLFSSSKLAKEYLQSSAKKKTA</sequence>
<name>A0AAD3D480_9STRA</name>
<dbReference type="EMBL" id="BLLK01000051">
    <property type="protein sequence ID" value="GFH55769.1"/>
    <property type="molecule type" value="Genomic_DNA"/>
</dbReference>
<dbReference type="AlphaFoldDB" id="A0AAD3D480"/>
<accession>A0AAD3D480</accession>